<dbReference type="GO" id="GO:0008413">
    <property type="term" value="F:8-oxo-7,8-dihydroguanosine triphosphate pyrophosphatase activity"/>
    <property type="evidence" value="ECO:0007669"/>
    <property type="project" value="TreeGrafter"/>
</dbReference>
<gene>
    <name evidence="7" type="ORF">BJ508DRAFT_410294</name>
</gene>
<dbReference type="SUPFAM" id="SSF55811">
    <property type="entry name" value="Nudix"/>
    <property type="match status" value="1"/>
</dbReference>
<dbReference type="EMBL" id="ML119646">
    <property type="protein sequence ID" value="RPA87527.1"/>
    <property type="molecule type" value="Genomic_DNA"/>
</dbReference>
<dbReference type="CDD" id="cd03427">
    <property type="entry name" value="NUDIX_MTH1_Nudt1"/>
    <property type="match status" value="1"/>
</dbReference>
<dbReference type="GO" id="GO:0046872">
    <property type="term" value="F:metal ion binding"/>
    <property type="evidence" value="ECO:0007669"/>
    <property type="project" value="UniProtKB-KW"/>
</dbReference>
<keyword evidence="3" id="KW-0479">Metal-binding</keyword>
<evidence type="ECO:0000256" key="5">
    <source>
        <dbReference type="ARBA" id="ARBA00022842"/>
    </source>
</evidence>
<dbReference type="Pfam" id="PF00293">
    <property type="entry name" value="NUDIX"/>
    <property type="match status" value="1"/>
</dbReference>
<organism evidence="7 8">
    <name type="scientific">Ascobolus immersus RN42</name>
    <dbReference type="NCBI Taxonomy" id="1160509"/>
    <lineage>
        <taxon>Eukaryota</taxon>
        <taxon>Fungi</taxon>
        <taxon>Dikarya</taxon>
        <taxon>Ascomycota</taxon>
        <taxon>Pezizomycotina</taxon>
        <taxon>Pezizomycetes</taxon>
        <taxon>Pezizales</taxon>
        <taxon>Ascobolaceae</taxon>
        <taxon>Ascobolus</taxon>
    </lineage>
</organism>
<dbReference type="PANTHER" id="PTHR43758:SF2">
    <property type="entry name" value="OXIDIZED PURINE NUCLEOSIDE TRIPHOSPHATE HYDROLASE"/>
    <property type="match status" value="1"/>
</dbReference>
<dbReference type="Proteomes" id="UP000275078">
    <property type="component" value="Unassembled WGS sequence"/>
</dbReference>
<dbReference type="PROSITE" id="PS00893">
    <property type="entry name" value="NUDIX_BOX"/>
    <property type="match status" value="1"/>
</dbReference>
<dbReference type="OrthoDB" id="447842at2759"/>
<feature type="domain" description="Nudix hydrolase" evidence="6">
    <location>
        <begin position="11"/>
        <end position="155"/>
    </location>
</feature>
<dbReference type="InterPro" id="IPR020084">
    <property type="entry name" value="NUDIX_hydrolase_CS"/>
</dbReference>
<reference evidence="7 8" key="1">
    <citation type="journal article" date="2018" name="Nat. Ecol. Evol.">
        <title>Pezizomycetes genomes reveal the molecular basis of ectomycorrhizal truffle lifestyle.</title>
        <authorList>
            <person name="Murat C."/>
            <person name="Payen T."/>
            <person name="Noel B."/>
            <person name="Kuo A."/>
            <person name="Morin E."/>
            <person name="Chen J."/>
            <person name="Kohler A."/>
            <person name="Krizsan K."/>
            <person name="Balestrini R."/>
            <person name="Da Silva C."/>
            <person name="Montanini B."/>
            <person name="Hainaut M."/>
            <person name="Levati E."/>
            <person name="Barry K.W."/>
            <person name="Belfiori B."/>
            <person name="Cichocki N."/>
            <person name="Clum A."/>
            <person name="Dockter R.B."/>
            <person name="Fauchery L."/>
            <person name="Guy J."/>
            <person name="Iotti M."/>
            <person name="Le Tacon F."/>
            <person name="Lindquist E.A."/>
            <person name="Lipzen A."/>
            <person name="Malagnac F."/>
            <person name="Mello A."/>
            <person name="Molinier V."/>
            <person name="Miyauchi S."/>
            <person name="Poulain J."/>
            <person name="Riccioni C."/>
            <person name="Rubini A."/>
            <person name="Sitrit Y."/>
            <person name="Splivallo R."/>
            <person name="Traeger S."/>
            <person name="Wang M."/>
            <person name="Zifcakova L."/>
            <person name="Wipf D."/>
            <person name="Zambonelli A."/>
            <person name="Paolocci F."/>
            <person name="Nowrousian M."/>
            <person name="Ottonello S."/>
            <person name="Baldrian P."/>
            <person name="Spatafora J.W."/>
            <person name="Henrissat B."/>
            <person name="Nagy L.G."/>
            <person name="Aury J.M."/>
            <person name="Wincker P."/>
            <person name="Grigoriev I.V."/>
            <person name="Bonfante P."/>
            <person name="Martin F.M."/>
        </authorList>
    </citation>
    <scope>NUCLEOTIDE SEQUENCE [LARGE SCALE GENOMIC DNA]</scope>
    <source>
        <strain evidence="7 8">RN42</strain>
    </source>
</reference>
<name>A0A3N4IQ20_ASCIM</name>
<evidence type="ECO:0000256" key="3">
    <source>
        <dbReference type="ARBA" id="ARBA00022723"/>
    </source>
</evidence>
<dbReference type="GO" id="GO:0005737">
    <property type="term" value="C:cytoplasm"/>
    <property type="evidence" value="ECO:0007669"/>
    <property type="project" value="TreeGrafter"/>
</dbReference>
<dbReference type="AlphaFoldDB" id="A0A3N4IQ20"/>
<evidence type="ECO:0000256" key="2">
    <source>
        <dbReference type="ARBA" id="ARBA00005582"/>
    </source>
</evidence>
<evidence type="ECO:0000256" key="1">
    <source>
        <dbReference type="ARBA" id="ARBA00001946"/>
    </source>
</evidence>
<evidence type="ECO:0000259" key="6">
    <source>
        <dbReference type="PROSITE" id="PS51462"/>
    </source>
</evidence>
<proteinExistence type="inferred from homology"/>
<protein>
    <recommendedName>
        <fullName evidence="6">Nudix hydrolase domain-containing protein</fullName>
    </recommendedName>
</protein>
<comment type="cofactor">
    <cofactor evidence="1">
        <name>Mg(2+)</name>
        <dbReference type="ChEBI" id="CHEBI:18420"/>
    </cofactor>
</comment>
<dbReference type="PANTHER" id="PTHR43758">
    <property type="entry name" value="7,8-DIHYDRO-8-OXOGUANINE TRIPHOSPHATASE"/>
    <property type="match status" value="1"/>
</dbReference>
<evidence type="ECO:0000313" key="8">
    <source>
        <dbReference type="Proteomes" id="UP000275078"/>
    </source>
</evidence>
<keyword evidence="5" id="KW-0460">Magnesium</keyword>
<evidence type="ECO:0000256" key="4">
    <source>
        <dbReference type="ARBA" id="ARBA00022801"/>
    </source>
</evidence>
<evidence type="ECO:0000313" key="7">
    <source>
        <dbReference type="EMBL" id="RPA87527.1"/>
    </source>
</evidence>
<keyword evidence="4" id="KW-0378">Hydrolase</keyword>
<dbReference type="InterPro" id="IPR015797">
    <property type="entry name" value="NUDIX_hydrolase-like_dom_sf"/>
</dbReference>
<sequence length="236" mass="25999">MPPTTFPDTLTHKNFTLIFPLDAAKKELVLGLKKRGFGKGCYNGFGGKVEPPESILDGAIRELEEESTLVPTSIDAMKYVGLLLFHTLPSIANGKPGDNVLLQVVYVFTLASFNGTPTETEEMAPKLFTYPLTENFMIDNMLPSTKQWLPTLLDNIFSDKLASSEKYGADGSDTGFLYYASWESGSTDMLNCVLKSNWKLGSLEEEDAVSDAVLLELMTEAAMRKEETSTLEIQSV</sequence>
<dbReference type="GO" id="GO:0042262">
    <property type="term" value="P:DNA protection"/>
    <property type="evidence" value="ECO:0007669"/>
    <property type="project" value="TreeGrafter"/>
</dbReference>
<dbReference type="PROSITE" id="PS51462">
    <property type="entry name" value="NUDIX"/>
    <property type="match status" value="1"/>
</dbReference>
<keyword evidence="8" id="KW-1185">Reference proteome</keyword>
<comment type="similarity">
    <text evidence="2">Belongs to the Nudix hydrolase family.</text>
</comment>
<dbReference type="Gene3D" id="3.90.79.10">
    <property type="entry name" value="Nucleoside Triphosphate Pyrophosphohydrolase"/>
    <property type="match status" value="1"/>
</dbReference>
<dbReference type="STRING" id="1160509.A0A3N4IQ20"/>
<dbReference type="InterPro" id="IPR000086">
    <property type="entry name" value="NUDIX_hydrolase_dom"/>
</dbReference>
<accession>A0A3N4IQ20</accession>